<feature type="domain" description="T9SS-like galactose binding" evidence="4">
    <location>
        <begin position="20"/>
        <end position="145"/>
    </location>
</feature>
<organism evidence="5 6">
    <name type="scientific">Flavobacterium paronense</name>
    <dbReference type="NCBI Taxonomy" id="1392775"/>
    <lineage>
        <taxon>Bacteria</taxon>
        <taxon>Pseudomonadati</taxon>
        <taxon>Bacteroidota</taxon>
        <taxon>Flavobacteriia</taxon>
        <taxon>Flavobacteriales</taxon>
        <taxon>Flavobacteriaceae</taxon>
        <taxon>Flavobacterium</taxon>
    </lineage>
</organism>
<dbReference type="RefSeq" id="WP_290284554.1">
    <property type="nucleotide sequence ID" value="NZ_JAUFQN010000019.1"/>
</dbReference>
<gene>
    <name evidence="5" type="ORF">ACFFUU_13200</name>
</gene>
<sequence>MKHIYSLLICCFFSIAIYSQNDLCDNAITVTPTLTCISQIAGTFNGATISSAAPSCAPNSSQDVWYKFVATDKTMNISVGIASNSFVNIGLEILQNNCTGTSIACVNLSGINLGENYFNNDFIIGETYYLRVFNVSSGLSAANFTLCTQTFPAPANDECATATTVTPTLNCVSLIQGAFSGATISSAAPSCAPNSSQDVWYQFVATDVTMSIALGVAPNSFLNAGMEVLQNNCNGTSILCLNASGVNIGETYFNNDFIIGETYYVRVFNVSSGFTTANFTLCVQKFPPPANDECINATTLTPSINCLPINATYSGATIGSAPPNCAPNSSQDVWFKFIATDATMNITLGPTSTLDIGFEVLQNNCTGTSIACVNALGAGFGENYFSNEFIVGETYYVRVLNASTGFTTANYFICVQKYQSPANDLCANAIQITENNLCNGTLVTMGGALRENTLPSCALNASQDVWYKFTALTTAATIYVGPDLGIDNGFEIYDGSCTGTAMHCVNQGGFNTSESNSFIDFVIGNTYYIRVFNASATISTSTFTVCVYDPTLGLSEVQNYSFKVYPNPAFDFVTILNATETIQSIQIYNQLGQFIKNGTLIGDQLDIRDLQTGLYYIKISKADTSEITKLIKR</sequence>
<protein>
    <submittedName>
        <fullName evidence="5">T9SS type A sorting domain-containing protein</fullName>
    </submittedName>
</protein>
<name>A0ABV5GIY1_9FLAO</name>
<dbReference type="EMBL" id="JBHMFB010000044">
    <property type="protein sequence ID" value="MFB9090566.1"/>
    <property type="molecule type" value="Genomic_DNA"/>
</dbReference>
<evidence type="ECO:0000259" key="3">
    <source>
        <dbReference type="Pfam" id="PF18962"/>
    </source>
</evidence>
<accession>A0ABV5GIY1</accession>
<dbReference type="Pfam" id="PF23759">
    <property type="entry name" value="GBD_T9SS_assoc"/>
    <property type="match status" value="4"/>
</dbReference>
<evidence type="ECO:0000256" key="1">
    <source>
        <dbReference type="ARBA" id="ARBA00022729"/>
    </source>
</evidence>
<reference evidence="5 6" key="1">
    <citation type="submission" date="2024-09" db="EMBL/GenBank/DDBJ databases">
        <authorList>
            <person name="Sun Q."/>
            <person name="Mori K."/>
        </authorList>
    </citation>
    <scope>NUCLEOTIDE SEQUENCE [LARGE SCALE GENOMIC DNA]</scope>
    <source>
        <strain evidence="5 6">CECT 8460</strain>
    </source>
</reference>
<feature type="signal peptide" evidence="2">
    <location>
        <begin position="1"/>
        <end position="21"/>
    </location>
</feature>
<proteinExistence type="predicted"/>
<feature type="chain" id="PRO_5046830003" evidence="2">
    <location>
        <begin position="22"/>
        <end position="633"/>
    </location>
</feature>
<evidence type="ECO:0000259" key="4">
    <source>
        <dbReference type="Pfam" id="PF23759"/>
    </source>
</evidence>
<feature type="domain" description="T9SS-like galactose binding" evidence="4">
    <location>
        <begin position="155"/>
        <end position="280"/>
    </location>
</feature>
<feature type="domain" description="T9SS-like galactose binding" evidence="4">
    <location>
        <begin position="290"/>
        <end position="406"/>
    </location>
</feature>
<feature type="domain" description="T9SS-like galactose binding" evidence="4">
    <location>
        <begin position="422"/>
        <end position="545"/>
    </location>
</feature>
<feature type="domain" description="Secretion system C-terminal sorting" evidence="3">
    <location>
        <begin position="564"/>
        <end position="631"/>
    </location>
</feature>
<evidence type="ECO:0000313" key="5">
    <source>
        <dbReference type="EMBL" id="MFB9090566.1"/>
    </source>
</evidence>
<comment type="caution">
    <text evidence="5">The sequence shown here is derived from an EMBL/GenBank/DDBJ whole genome shotgun (WGS) entry which is preliminary data.</text>
</comment>
<evidence type="ECO:0000256" key="2">
    <source>
        <dbReference type="SAM" id="SignalP"/>
    </source>
</evidence>
<dbReference type="Pfam" id="PF18962">
    <property type="entry name" value="Por_Secre_tail"/>
    <property type="match status" value="1"/>
</dbReference>
<dbReference type="InterPro" id="IPR056600">
    <property type="entry name" value="GBD_T9SS_assoc"/>
</dbReference>
<keyword evidence="6" id="KW-1185">Reference proteome</keyword>
<dbReference type="NCBIfam" id="TIGR04183">
    <property type="entry name" value="Por_Secre_tail"/>
    <property type="match status" value="1"/>
</dbReference>
<keyword evidence="1 2" id="KW-0732">Signal</keyword>
<dbReference type="InterPro" id="IPR026444">
    <property type="entry name" value="Secre_tail"/>
</dbReference>
<evidence type="ECO:0000313" key="6">
    <source>
        <dbReference type="Proteomes" id="UP001589576"/>
    </source>
</evidence>
<dbReference type="Proteomes" id="UP001589576">
    <property type="component" value="Unassembled WGS sequence"/>
</dbReference>